<reference evidence="1" key="1">
    <citation type="submission" date="2023-02" db="EMBL/GenBank/DDBJ databases">
        <title>Genome of toxic invasive species Heracleum sosnowskyi carries increased number of genes despite the absence of recent whole-genome duplications.</title>
        <authorList>
            <person name="Schelkunov M."/>
            <person name="Shtratnikova V."/>
            <person name="Makarenko M."/>
            <person name="Klepikova A."/>
            <person name="Omelchenko D."/>
            <person name="Novikova G."/>
            <person name="Obukhova E."/>
            <person name="Bogdanov V."/>
            <person name="Penin A."/>
            <person name="Logacheva M."/>
        </authorList>
    </citation>
    <scope>NUCLEOTIDE SEQUENCE</scope>
    <source>
        <strain evidence="1">Hsosn_3</strain>
        <tissue evidence="1">Leaf</tissue>
    </source>
</reference>
<gene>
    <name evidence="1" type="ORF">POM88_029389</name>
</gene>
<accession>A0AAD8HUM7</accession>
<comment type="caution">
    <text evidence="1">The sequence shown here is derived from an EMBL/GenBank/DDBJ whole genome shotgun (WGS) entry which is preliminary data.</text>
</comment>
<keyword evidence="2" id="KW-1185">Reference proteome</keyword>
<organism evidence="1 2">
    <name type="scientific">Heracleum sosnowskyi</name>
    <dbReference type="NCBI Taxonomy" id="360622"/>
    <lineage>
        <taxon>Eukaryota</taxon>
        <taxon>Viridiplantae</taxon>
        <taxon>Streptophyta</taxon>
        <taxon>Embryophyta</taxon>
        <taxon>Tracheophyta</taxon>
        <taxon>Spermatophyta</taxon>
        <taxon>Magnoliopsida</taxon>
        <taxon>eudicotyledons</taxon>
        <taxon>Gunneridae</taxon>
        <taxon>Pentapetalae</taxon>
        <taxon>asterids</taxon>
        <taxon>campanulids</taxon>
        <taxon>Apiales</taxon>
        <taxon>Apiaceae</taxon>
        <taxon>Apioideae</taxon>
        <taxon>apioid superclade</taxon>
        <taxon>Tordylieae</taxon>
        <taxon>Tordyliinae</taxon>
        <taxon>Heracleum</taxon>
    </lineage>
</organism>
<protein>
    <submittedName>
        <fullName evidence="1">Uncharacterized protein</fullName>
    </submittedName>
</protein>
<sequence length="143" mass="16575">MFMTRFHVPRGATSLINLMEDVKQNHGETLDQYFHRFDTKIPDIKEALDQMLRDSLITGIEPDSRFLKVLQEHPAETLDEVYSRAKVYYLAGGIDQGVNQFPGMGCQKNGDQERRIHLLVQGKRISVPGRYFLIKKRAKIELR</sequence>
<evidence type="ECO:0000313" key="1">
    <source>
        <dbReference type="EMBL" id="KAK1373196.1"/>
    </source>
</evidence>
<name>A0AAD8HUM7_9APIA</name>
<dbReference type="Proteomes" id="UP001237642">
    <property type="component" value="Unassembled WGS sequence"/>
</dbReference>
<evidence type="ECO:0000313" key="2">
    <source>
        <dbReference type="Proteomes" id="UP001237642"/>
    </source>
</evidence>
<reference evidence="1" key="2">
    <citation type="submission" date="2023-05" db="EMBL/GenBank/DDBJ databases">
        <authorList>
            <person name="Schelkunov M.I."/>
        </authorList>
    </citation>
    <scope>NUCLEOTIDE SEQUENCE</scope>
    <source>
        <strain evidence="1">Hsosn_3</strain>
        <tissue evidence="1">Leaf</tissue>
    </source>
</reference>
<dbReference type="EMBL" id="JAUIZM010000007">
    <property type="protein sequence ID" value="KAK1373196.1"/>
    <property type="molecule type" value="Genomic_DNA"/>
</dbReference>
<proteinExistence type="predicted"/>
<dbReference type="AlphaFoldDB" id="A0AAD8HUM7"/>